<dbReference type="PANTHER" id="PTHR30146:SF150">
    <property type="entry name" value="ARABINOSE METABOLISM TRANSCRIPTIONAL REPRESSOR"/>
    <property type="match status" value="1"/>
</dbReference>
<dbReference type="STRING" id="1702221.AALO17_10890"/>
<dbReference type="GO" id="GO:0000976">
    <property type="term" value="F:transcription cis-regulatory region binding"/>
    <property type="evidence" value="ECO:0007669"/>
    <property type="project" value="TreeGrafter"/>
</dbReference>
<dbReference type="Proteomes" id="UP000069771">
    <property type="component" value="Chromosome"/>
</dbReference>
<dbReference type="PATRIC" id="fig|1702221.3.peg.1050"/>
<dbReference type="InterPro" id="IPR028082">
    <property type="entry name" value="Peripla_BP_I"/>
</dbReference>
<evidence type="ECO:0000313" key="6">
    <source>
        <dbReference type="Proteomes" id="UP000069771"/>
    </source>
</evidence>
<accession>A0A140DU96</accession>
<dbReference type="Gene3D" id="3.40.50.2300">
    <property type="match status" value="2"/>
</dbReference>
<evidence type="ECO:0000313" key="5">
    <source>
        <dbReference type="EMBL" id="AMK54223.1"/>
    </source>
</evidence>
<dbReference type="KEGG" id="fro:AALO17_10890"/>
<dbReference type="GeneID" id="78477851"/>
<dbReference type="SUPFAM" id="SSF53822">
    <property type="entry name" value="Periplasmic binding protein-like I"/>
    <property type="match status" value="1"/>
</dbReference>
<protein>
    <recommendedName>
        <fullName evidence="4">HTH lacI-type domain-containing protein</fullName>
    </recommendedName>
</protein>
<dbReference type="Pfam" id="PF00356">
    <property type="entry name" value="LacI"/>
    <property type="match status" value="1"/>
</dbReference>
<evidence type="ECO:0000259" key="4">
    <source>
        <dbReference type="PROSITE" id="PS50932"/>
    </source>
</evidence>
<evidence type="ECO:0000256" key="2">
    <source>
        <dbReference type="ARBA" id="ARBA00023125"/>
    </source>
</evidence>
<dbReference type="PROSITE" id="PS00356">
    <property type="entry name" value="HTH_LACI_1"/>
    <property type="match status" value="1"/>
</dbReference>
<evidence type="ECO:0000256" key="1">
    <source>
        <dbReference type="ARBA" id="ARBA00023015"/>
    </source>
</evidence>
<dbReference type="AlphaFoldDB" id="A0A140DU96"/>
<keyword evidence="2" id="KW-0238">DNA-binding</keyword>
<evidence type="ECO:0000256" key="3">
    <source>
        <dbReference type="ARBA" id="ARBA00023163"/>
    </source>
</evidence>
<dbReference type="OrthoDB" id="9784962at2"/>
<organism evidence="5 6">
    <name type="scientific">Faecalibaculum rodentium</name>
    <dbReference type="NCBI Taxonomy" id="1702221"/>
    <lineage>
        <taxon>Bacteria</taxon>
        <taxon>Bacillati</taxon>
        <taxon>Bacillota</taxon>
        <taxon>Erysipelotrichia</taxon>
        <taxon>Erysipelotrichales</taxon>
        <taxon>Erysipelotrichaceae</taxon>
        <taxon>Faecalibaculum</taxon>
    </lineage>
</organism>
<dbReference type="InterPro" id="IPR000843">
    <property type="entry name" value="HTH_LacI"/>
</dbReference>
<dbReference type="Pfam" id="PF13377">
    <property type="entry name" value="Peripla_BP_3"/>
    <property type="match status" value="1"/>
</dbReference>
<keyword evidence="6" id="KW-1185">Reference proteome</keyword>
<dbReference type="FunFam" id="1.10.260.40:FF:000002">
    <property type="entry name" value="HTH-type transcriptional repressor PurR"/>
    <property type="match status" value="1"/>
</dbReference>
<dbReference type="SMART" id="SM00354">
    <property type="entry name" value="HTH_LACI"/>
    <property type="match status" value="1"/>
</dbReference>
<sequence>MKRITIYDVAKEADVSLATVSRVINDSNVVREDTRQRVQEAIEKLGYKPNAIAQGLALSKTTTISIVMSENLFAYNSRILNGLMDVAKIYNYNIMFHTTSKGISRMQDVIESIIKSRVDGVILFNDNFNDEEMEVLKEYQIPMVIVGARLDRKPEGKVGNVYVNFEKLAYDLVNESFDRGIDDITLVEDKLNLSMMNQLRRGIEKAYEEHGKEFKGYIGYDDSYKSSYNFLTDYYKDKKPSRLVITFRDSQAIAVRNAANEAGWKSMEDYEVISILDSKYLAMVRPPINSYILPEYDMGAIAMRLLTKMLVNDPSVQEDREIEIEYSPMIREKDKTGETEKVTFEAVS</sequence>
<feature type="domain" description="HTH lacI-type" evidence="4">
    <location>
        <begin position="4"/>
        <end position="58"/>
    </location>
</feature>
<dbReference type="InterPro" id="IPR010982">
    <property type="entry name" value="Lambda_DNA-bd_dom_sf"/>
</dbReference>
<dbReference type="GO" id="GO:0003700">
    <property type="term" value="F:DNA-binding transcription factor activity"/>
    <property type="evidence" value="ECO:0007669"/>
    <property type="project" value="TreeGrafter"/>
</dbReference>
<dbReference type="PANTHER" id="PTHR30146">
    <property type="entry name" value="LACI-RELATED TRANSCRIPTIONAL REPRESSOR"/>
    <property type="match status" value="1"/>
</dbReference>
<name>A0A140DU96_9FIRM</name>
<dbReference type="PRINTS" id="PR00036">
    <property type="entry name" value="HTHLACI"/>
</dbReference>
<reference evidence="5 6" key="1">
    <citation type="journal article" date="2016" name="Gut Pathog.">
        <title>Whole genome sequencing of "Faecalibaculum rodentium" ALO17, isolated from C57BL/6J laboratory mouse feces.</title>
        <authorList>
            <person name="Lim S."/>
            <person name="Chang D.H."/>
            <person name="Ahn S."/>
            <person name="Kim B.C."/>
        </authorList>
    </citation>
    <scope>NUCLEOTIDE SEQUENCE [LARGE SCALE GENOMIC DNA]</scope>
    <source>
        <strain evidence="5 6">Alo17</strain>
    </source>
</reference>
<dbReference type="EMBL" id="CP011391">
    <property type="protein sequence ID" value="AMK54223.1"/>
    <property type="molecule type" value="Genomic_DNA"/>
</dbReference>
<dbReference type="PROSITE" id="PS50932">
    <property type="entry name" value="HTH_LACI_2"/>
    <property type="match status" value="1"/>
</dbReference>
<dbReference type="Gene3D" id="1.10.260.40">
    <property type="entry name" value="lambda repressor-like DNA-binding domains"/>
    <property type="match status" value="1"/>
</dbReference>
<dbReference type="RefSeq" id="WP_067556294.1">
    <property type="nucleotide sequence ID" value="NZ_CAJTBG010000020.1"/>
</dbReference>
<dbReference type="SUPFAM" id="SSF47413">
    <property type="entry name" value="lambda repressor-like DNA-binding domains"/>
    <property type="match status" value="1"/>
</dbReference>
<dbReference type="CDD" id="cd01392">
    <property type="entry name" value="HTH_LacI"/>
    <property type="match status" value="1"/>
</dbReference>
<keyword evidence="3" id="KW-0804">Transcription</keyword>
<dbReference type="InterPro" id="IPR046335">
    <property type="entry name" value="LacI/GalR-like_sensor"/>
</dbReference>
<proteinExistence type="predicted"/>
<gene>
    <name evidence="5" type="ORF">AALO17_10890</name>
</gene>
<keyword evidence="1" id="KW-0805">Transcription regulation</keyword>